<dbReference type="PRINTS" id="PR00411">
    <property type="entry name" value="PNDRDTASEI"/>
</dbReference>
<dbReference type="Pfam" id="PF01494">
    <property type="entry name" value="FAD_binding_3"/>
    <property type="match status" value="1"/>
</dbReference>
<dbReference type="SUPFAM" id="SSF51905">
    <property type="entry name" value="FAD/NAD(P)-binding domain"/>
    <property type="match status" value="1"/>
</dbReference>
<dbReference type="Proteomes" id="UP000294558">
    <property type="component" value="Unassembled WGS sequence"/>
</dbReference>
<comment type="caution">
    <text evidence="2">The sequence shown here is derived from an EMBL/GenBank/DDBJ whole genome shotgun (WGS) entry which is preliminary data.</text>
</comment>
<dbReference type="RefSeq" id="WP_133870045.1">
    <property type="nucleotide sequence ID" value="NZ_SOAU01000001.1"/>
</dbReference>
<accession>A0A4V3EJN3</accession>
<evidence type="ECO:0000259" key="1">
    <source>
        <dbReference type="Pfam" id="PF01494"/>
    </source>
</evidence>
<reference evidence="2 3" key="1">
    <citation type="submission" date="2019-03" db="EMBL/GenBank/DDBJ databases">
        <title>Sequencing the genomes of 1000 actinobacteria strains.</title>
        <authorList>
            <person name="Klenk H.-P."/>
        </authorList>
    </citation>
    <scope>NUCLEOTIDE SEQUENCE [LARGE SCALE GENOMIC DNA]</scope>
    <source>
        <strain evidence="2 3">DSM 18936</strain>
    </source>
</reference>
<dbReference type="PRINTS" id="PR00368">
    <property type="entry name" value="FADPNR"/>
</dbReference>
<dbReference type="GO" id="GO:0016628">
    <property type="term" value="F:oxidoreductase activity, acting on the CH-CH group of donors, NAD or NADP as acceptor"/>
    <property type="evidence" value="ECO:0007669"/>
    <property type="project" value="InterPro"/>
</dbReference>
<dbReference type="EMBL" id="SOAU01000001">
    <property type="protein sequence ID" value="TDT17778.1"/>
    <property type="molecule type" value="Genomic_DNA"/>
</dbReference>
<dbReference type="NCBIfam" id="TIGR02032">
    <property type="entry name" value="GG-red-SF"/>
    <property type="match status" value="1"/>
</dbReference>
<dbReference type="InterPro" id="IPR036188">
    <property type="entry name" value="FAD/NAD-bd_sf"/>
</dbReference>
<dbReference type="Gene3D" id="3.50.50.60">
    <property type="entry name" value="FAD/NAD(P)-binding domain"/>
    <property type="match status" value="1"/>
</dbReference>
<proteinExistence type="predicted"/>
<dbReference type="InterPro" id="IPR011777">
    <property type="entry name" value="Geranylgeranyl_Rdtase_fam"/>
</dbReference>
<keyword evidence="3" id="KW-1185">Reference proteome</keyword>
<dbReference type="OrthoDB" id="9795712at2"/>
<protein>
    <submittedName>
        <fullName evidence="2">Geranylgeranyl reductase family protein</fullName>
    </submittedName>
</protein>
<dbReference type="InterPro" id="IPR002938">
    <property type="entry name" value="FAD-bd"/>
</dbReference>
<dbReference type="AlphaFoldDB" id="A0A4V3EJN3"/>
<dbReference type="InterPro" id="IPR050407">
    <property type="entry name" value="Geranylgeranyl_reductase"/>
</dbReference>
<sequence length="407" mass="43498">MNERVDIAVIGGGPAGAATAIRAARAGAKVVVFEKAPHGRDKICGDGLTPRAVQALDELDIPLTDAHLVDGLRMIAGKRQRELPWSDGDRFPAHGAVWPRRRLDAALIDTAIEAGADVRFETEAEPVFGPDGAVTGVQVGADTIDADLVVAATGAPGKVARMLGAERDPNEPYGLAIRSYVESPRHDDAMIEACLTIKDEHGTWVPGYGWMFPCGDGTVNIGVGALSTMKGFKSLNLNHLLDSYRSLVAEPWQIGENLERPRAWRLPMSAIKRHGRGWVAIGDAAGLVNPMNGEGIDYGLESGMLAADLFLADPATAPAEYDRLIGERFDDFLRTGRRFAFLIGHPRLMRTGLRFAVGTDAIAKITLQVMGNLVDADTPGAAGRTMQAASATLRLADPVLRKTRAKA</sequence>
<name>A0A4V3EJN3_9ACTN</name>
<dbReference type="GO" id="GO:0071949">
    <property type="term" value="F:FAD binding"/>
    <property type="evidence" value="ECO:0007669"/>
    <property type="project" value="InterPro"/>
</dbReference>
<dbReference type="PANTHER" id="PTHR42685">
    <property type="entry name" value="GERANYLGERANYL DIPHOSPHATE REDUCTASE"/>
    <property type="match status" value="1"/>
</dbReference>
<organism evidence="2 3">
    <name type="scientific">Ilumatobacter fluminis</name>
    <dbReference type="NCBI Taxonomy" id="467091"/>
    <lineage>
        <taxon>Bacteria</taxon>
        <taxon>Bacillati</taxon>
        <taxon>Actinomycetota</taxon>
        <taxon>Acidimicrobiia</taxon>
        <taxon>Acidimicrobiales</taxon>
        <taxon>Ilumatobacteraceae</taxon>
        <taxon>Ilumatobacter</taxon>
    </lineage>
</organism>
<evidence type="ECO:0000313" key="3">
    <source>
        <dbReference type="Proteomes" id="UP000294558"/>
    </source>
</evidence>
<evidence type="ECO:0000313" key="2">
    <source>
        <dbReference type="EMBL" id="TDT17778.1"/>
    </source>
</evidence>
<feature type="domain" description="FAD-binding" evidence="1">
    <location>
        <begin position="5"/>
        <end position="301"/>
    </location>
</feature>
<dbReference type="PANTHER" id="PTHR42685:SF22">
    <property type="entry name" value="CONDITIONED MEDIUM FACTOR RECEPTOR 1"/>
    <property type="match status" value="1"/>
</dbReference>
<gene>
    <name evidence="2" type="ORF">BDK89_3391</name>
</gene>